<dbReference type="Proteomes" id="UP000183253">
    <property type="component" value="Unassembled WGS sequence"/>
</dbReference>
<dbReference type="AlphaFoldDB" id="A0A1H3X9Z1"/>
<organism evidence="1 2">
    <name type="scientific">Alistipes timonensis JC136</name>
    <dbReference type="NCBI Taxonomy" id="1033731"/>
    <lineage>
        <taxon>Bacteria</taxon>
        <taxon>Pseudomonadati</taxon>
        <taxon>Bacteroidota</taxon>
        <taxon>Bacteroidia</taxon>
        <taxon>Bacteroidales</taxon>
        <taxon>Rikenellaceae</taxon>
        <taxon>Alistipes</taxon>
    </lineage>
</organism>
<accession>A0A1H3X9Z1</accession>
<dbReference type="InterPro" id="IPR038081">
    <property type="entry name" value="CalX-like_sf"/>
</dbReference>
<evidence type="ECO:0008006" key="3">
    <source>
        <dbReference type="Google" id="ProtNLM"/>
    </source>
</evidence>
<evidence type="ECO:0000313" key="2">
    <source>
        <dbReference type="Proteomes" id="UP000183253"/>
    </source>
</evidence>
<gene>
    <name evidence="1" type="ORF">SAMN05444145_101144</name>
</gene>
<name>A0A1H3X9Z1_9BACT</name>
<dbReference type="SUPFAM" id="SSF141072">
    <property type="entry name" value="CalX-like"/>
    <property type="match status" value="1"/>
</dbReference>
<keyword evidence="2" id="KW-1185">Reference proteome</keyword>
<dbReference type="OrthoDB" id="1007362at2"/>
<proteinExistence type="predicted"/>
<dbReference type="EMBL" id="FNRI01000001">
    <property type="protein sequence ID" value="SDZ95751.1"/>
    <property type="molecule type" value="Genomic_DNA"/>
</dbReference>
<dbReference type="RefSeq" id="WP_010259211.1">
    <property type="nucleotide sequence ID" value="NZ_CAEG01000001.1"/>
</dbReference>
<sequence length="157" mass="17267">MIQKIGFILTVATALLLSSCKKDEPYDHPFVYVIQADDAAYAATSTVSTQATVVRTYNICLSSKELTENLVVDYSFTVGDGLKAGVDFERVTTGNQIVFVPGVYSMPIRIRWLPNAVDASKDNSVTIRIENTSLGFTIGFPGPDQLSRQHTIRKVNM</sequence>
<protein>
    <recommendedName>
        <fullName evidence="3">DUF1735 domain-containing protein</fullName>
    </recommendedName>
</protein>
<evidence type="ECO:0000313" key="1">
    <source>
        <dbReference type="EMBL" id="SDZ95751.1"/>
    </source>
</evidence>
<dbReference type="PROSITE" id="PS51257">
    <property type="entry name" value="PROKAR_LIPOPROTEIN"/>
    <property type="match status" value="1"/>
</dbReference>
<dbReference type="STRING" id="1033731.SAMN05444145_101144"/>
<reference evidence="1 2" key="1">
    <citation type="submission" date="2016-10" db="EMBL/GenBank/DDBJ databases">
        <authorList>
            <person name="de Groot N.N."/>
        </authorList>
    </citation>
    <scope>NUCLEOTIDE SEQUENCE [LARGE SCALE GENOMIC DNA]</scope>
    <source>
        <strain evidence="1 2">DSM 25383</strain>
    </source>
</reference>